<dbReference type="AlphaFoldDB" id="A0A067SL80"/>
<organism evidence="2 3">
    <name type="scientific">Galerina marginata (strain CBS 339.88)</name>
    <dbReference type="NCBI Taxonomy" id="685588"/>
    <lineage>
        <taxon>Eukaryota</taxon>
        <taxon>Fungi</taxon>
        <taxon>Dikarya</taxon>
        <taxon>Basidiomycota</taxon>
        <taxon>Agaricomycotina</taxon>
        <taxon>Agaricomycetes</taxon>
        <taxon>Agaricomycetidae</taxon>
        <taxon>Agaricales</taxon>
        <taxon>Agaricineae</taxon>
        <taxon>Strophariaceae</taxon>
        <taxon>Galerina</taxon>
    </lineage>
</organism>
<evidence type="ECO:0000256" key="1">
    <source>
        <dbReference type="SAM" id="MobiDB-lite"/>
    </source>
</evidence>
<feature type="region of interest" description="Disordered" evidence="1">
    <location>
        <begin position="146"/>
        <end position="284"/>
    </location>
</feature>
<feature type="compositionally biased region" description="Low complexity" evidence="1">
    <location>
        <begin position="184"/>
        <end position="194"/>
    </location>
</feature>
<dbReference type="EMBL" id="KL142414">
    <property type="protein sequence ID" value="KDR67503.1"/>
    <property type="molecule type" value="Genomic_DNA"/>
</dbReference>
<evidence type="ECO:0000313" key="2">
    <source>
        <dbReference type="EMBL" id="KDR67503.1"/>
    </source>
</evidence>
<keyword evidence="3" id="KW-1185">Reference proteome</keyword>
<proteinExistence type="predicted"/>
<sequence length="447" mass="50071">MSPNNTKKTPGFKTCGHDCHKDEINDSQTRKDPMLRGVHIFNTSGSGQRPHFRKHQCSPTSPCTLPKGDCWPTTDQEYIKFAHRLMHGKKGSSVLKIVNRFSAAWRNLYPDQEVRMTNGIPDDLSLDPNYPCPTIPWLDAFVTSANRSGNSQPSMSVVQTPTTTGGPSNLPVVVSKEPQNVTEASSSRASSPPGRRQPDSNVARLEKGKQRARYSDNTSAPPSEPHASTSGQPGHLAPFPSSHRDQKSGITSSFSPQLVDLPASCNQTPDTDSPSLDKKISTPITPNPIVDYIQKHDFEVDLRGYFPHLKDVFPGFNDYRTSIPTRQRVFFVLCPEYRLQDDVARNPYLSENIISLANYEDVNKVAENYVCLLENGKDQKEGYVHCYYNGWLNLAFEMKKQEAWWDVTYVSWPAFKEAILQTAGPLWTDLRQGDLVLGSIDFSCDFL</sequence>
<feature type="compositionally biased region" description="Polar residues" evidence="1">
    <location>
        <begin position="215"/>
        <end position="232"/>
    </location>
</feature>
<accession>A0A067SL80</accession>
<dbReference type="Proteomes" id="UP000027222">
    <property type="component" value="Unassembled WGS sequence"/>
</dbReference>
<reference evidence="3" key="1">
    <citation type="journal article" date="2014" name="Proc. Natl. Acad. Sci. U.S.A.">
        <title>Extensive sampling of basidiomycete genomes demonstrates inadequacy of the white-rot/brown-rot paradigm for wood decay fungi.</title>
        <authorList>
            <person name="Riley R."/>
            <person name="Salamov A.A."/>
            <person name="Brown D.W."/>
            <person name="Nagy L.G."/>
            <person name="Floudas D."/>
            <person name="Held B.W."/>
            <person name="Levasseur A."/>
            <person name="Lombard V."/>
            <person name="Morin E."/>
            <person name="Otillar R."/>
            <person name="Lindquist E.A."/>
            <person name="Sun H."/>
            <person name="LaButti K.M."/>
            <person name="Schmutz J."/>
            <person name="Jabbour D."/>
            <person name="Luo H."/>
            <person name="Baker S.E."/>
            <person name="Pisabarro A.G."/>
            <person name="Walton J.D."/>
            <person name="Blanchette R.A."/>
            <person name="Henrissat B."/>
            <person name="Martin F."/>
            <person name="Cullen D."/>
            <person name="Hibbett D.S."/>
            <person name="Grigoriev I.V."/>
        </authorList>
    </citation>
    <scope>NUCLEOTIDE SEQUENCE [LARGE SCALE GENOMIC DNA]</scope>
    <source>
        <strain evidence="3">CBS 339.88</strain>
    </source>
</reference>
<protein>
    <submittedName>
        <fullName evidence="2">Uncharacterized protein</fullName>
    </submittedName>
</protein>
<dbReference type="OrthoDB" id="3054228at2759"/>
<evidence type="ECO:0000313" key="3">
    <source>
        <dbReference type="Proteomes" id="UP000027222"/>
    </source>
</evidence>
<feature type="compositionally biased region" description="Polar residues" evidence="1">
    <location>
        <begin position="146"/>
        <end position="167"/>
    </location>
</feature>
<gene>
    <name evidence="2" type="ORF">GALMADRAFT_216368</name>
</gene>
<name>A0A067SL80_GALM3</name>
<feature type="compositionally biased region" description="Polar residues" evidence="1">
    <location>
        <begin position="264"/>
        <end position="274"/>
    </location>
</feature>
<dbReference type="HOGENOM" id="CLU_612567_0_0_1"/>